<feature type="domain" description="Thioredoxin" evidence="1">
    <location>
        <begin position="29"/>
        <end position="168"/>
    </location>
</feature>
<dbReference type="PANTHER" id="PTHR42852:SF13">
    <property type="entry name" value="PROTEIN DIPZ"/>
    <property type="match status" value="1"/>
</dbReference>
<sequence length="427" mass="48514">MKKNIILTIGTLLFSANVNSQSITNLQKLKIGEKVPDVRIDRLINSQSKTSKISDYKGKILILDFWSTWCSACLDEMPHAVELQRRFPDKIKIIAVTNQKENVINAFLKTHKQIAGLKLAMSLEDVELSKLFPNKLLPHIVWINPDGIYLGATSQTDLNAKNIDKIWATGAADFSEYKNDDIQFDSGKPLFVNGNGELPIYEYKSLLTYYQPGLPTSIGTKKENNNIRIHATNVTLAMLIRHSLGLNSLQFPQNRFLVTPSDLEKKVFPDSNVSKSQKMFCYELIRKDTSRLGAYKHMLNDIESFFHIKVTTEQRSVKCLTLVVNGNNKRLLTTDNINENNLHDPTVSDKILRGGSVYDFIYYLNNNENLPPIIDETNISGLINLHFHSDFKSLNALNSELFPYGLTLKEAERNLKMITIKKADNDF</sequence>
<dbReference type="GO" id="GO:0016491">
    <property type="term" value="F:oxidoreductase activity"/>
    <property type="evidence" value="ECO:0007669"/>
    <property type="project" value="InterPro"/>
</dbReference>
<dbReference type="PROSITE" id="PS51352">
    <property type="entry name" value="THIOREDOXIN_2"/>
    <property type="match status" value="1"/>
</dbReference>
<evidence type="ECO:0000259" key="1">
    <source>
        <dbReference type="PROSITE" id="PS51352"/>
    </source>
</evidence>
<dbReference type="InterPro" id="IPR050553">
    <property type="entry name" value="Thioredoxin_ResA/DsbE_sf"/>
</dbReference>
<dbReference type="Gene3D" id="3.40.30.10">
    <property type="entry name" value="Glutaredoxin"/>
    <property type="match status" value="1"/>
</dbReference>
<proteinExistence type="predicted"/>
<dbReference type="SUPFAM" id="SSF52833">
    <property type="entry name" value="Thioredoxin-like"/>
    <property type="match status" value="1"/>
</dbReference>
<dbReference type="AlphaFoldDB" id="A0A1G7H3K9"/>
<dbReference type="InterPro" id="IPR000866">
    <property type="entry name" value="AhpC/TSA"/>
</dbReference>
<gene>
    <name evidence="2" type="ORF">SAMN05216464_11144</name>
</gene>
<organism evidence="2 3">
    <name type="scientific">Mucilaginibacter pineti</name>
    <dbReference type="NCBI Taxonomy" id="1391627"/>
    <lineage>
        <taxon>Bacteria</taxon>
        <taxon>Pseudomonadati</taxon>
        <taxon>Bacteroidota</taxon>
        <taxon>Sphingobacteriia</taxon>
        <taxon>Sphingobacteriales</taxon>
        <taxon>Sphingobacteriaceae</taxon>
        <taxon>Mucilaginibacter</taxon>
    </lineage>
</organism>
<dbReference type="RefSeq" id="WP_091152353.1">
    <property type="nucleotide sequence ID" value="NZ_FNAI01000011.1"/>
</dbReference>
<protein>
    <submittedName>
        <fullName evidence="2">Thiol-disulfide isomerase or thioredoxin</fullName>
    </submittedName>
</protein>
<accession>A0A1G7H3K9</accession>
<dbReference type="Proteomes" id="UP000199072">
    <property type="component" value="Unassembled WGS sequence"/>
</dbReference>
<name>A0A1G7H3K9_9SPHI</name>
<dbReference type="STRING" id="1391627.SAMN05216464_11144"/>
<dbReference type="GO" id="GO:0016853">
    <property type="term" value="F:isomerase activity"/>
    <property type="evidence" value="ECO:0007669"/>
    <property type="project" value="UniProtKB-KW"/>
</dbReference>
<keyword evidence="3" id="KW-1185">Reference proteome</keyword>
<dbReference type="EMBL" id="FNAI01000011">
    <property type="protein sequence ID" value="SDE95020.1"/>
    <property type="molecule type" value="Genomic_DNA"/>
</dbReference>
<dbReference type="GO" id="GO:0016209">
    <property type="term" value="F:antioxidant activity"/>
    <property type="evidence" value="ECO:0007669"/>
    <property type="project" value="InterPro"/>
</dbReference>
<dbReference type="CDD" id="cd02966">
    <property type="entry name" value="TlpA_like_family"/>
    <property type="match status" value="1"/>
</dbReference>
<dbReference type="InterPro" id="IPR013766">
    <property type="entry name" value="Thioredoxin_domain"/>
</dbReference>
<dbReference type="PANTHER" id="PTHR42852">
    <property type="entry name" value="THIOL:DISULFIDE INTERCHANGE PROTEIN DSBE"/>
    <property type="match status" value="1"/>
</dbReference>
<dbReference type="OrthoDB" id="1118217at2"/>
<dbReference type="InterPro" id="IPR036249">
    <property type="entry name" value="Thioredoxin-like_sf"/>
</dbReference>
<evidence type="ECO:0000313" key="3">
    <source>
        <dbReference type="Proteomes" id="UP000199072"/>
    </source>
</evidence>
<dbReference type="Pfam" id="PF00578">
    <property type="entry name" value="AhpC-TSA"/>
    <property type="match status" value="1"/>
</dbReference>
<reference evidence="2 3" key="1">
    <citation type="submission" date="2016-10" db="EMBL/GenBank/DDBJ databases">
        <authorList>
            <person name="de Groot N.N."/>
        </authorList>
    </citation>
    <scope>NUCLEOTIDE SEQUENCE [LARGE SCALE GENOMIC DNA]</scope>
    <source>
        <strain evidence="2 3">47C3B</strain>
    </source>
</reference>
<keyword evidence="2" id="KW-0413">Isomerase</keyword>
<evidence type="ECO:0000313" key="2">
    <source>
        <dbReference type="EMBL" id="SDE95020.1"/>
    </source>
</evidence>